<keyword evidence="1 2" id="KW-1015">Disulfide bond</keyword>
<dbReference type="SMART" id="SM00186">
    <property type="entry name" value="FBG"/>
    <property type="match status" value="1"/>
</dbReference>
<feature type="disulfide bond" evidence="2">
    <location>
        <begin position="11"/>
        <end position="28"/>
    </location>
</feature>
<accession>A0ABN8S297</accession>
<reference evidence="5 6" key="1">
    <citation type="submission" date="2022-05" db="EMBL/GenBank/DDBJ databases">
        <authorList>
            <consortium name="Genoscope - CEA"/>
            <person name="William W."/>
        </authorList>
    </citation>
    <scope>NUCLEOTIDE SEQUENCE [LARGE SCALE GENOMIC DNA]</scope>
</reference>
<dbReference type="Proteomes" id="UP001159427">
    <property type="component" value="Unassembled WGS sequence"/>
</dbReference>
<dbReference type="InterPro" id="IPR050373">
    <property type="entry name" value="Fibrinogen_C-term_domain"/>
</dbReference>
<dbReference type="Gene3D" id="3.90.215.10">
    <property type="entry name" value="Gamma Fibrinogen, chain A, domain 1"/>
    <property type="match status" value="1"/>
</dbReference>
<evidence type="ECO:0000256" key="1">
    <source>
        <dbReference type="ARBA" id="ARBA00023157"/>
    </source>
</evidence>
<comment type="caution">
    <text evidence="2">Lacks conserved residue(s) required for the propagation of feature annotation.</text>
</comment>
<evidence type="ECO:0000259" key="3">
    <source>
        <dbReference type="PROSITE" id="PS50026"/>
    </source>
</evidence>
<evidence type="ECO:0000313" key="6">
    <source>
        <dbReference type="Proteomes" id="UP001159427"/>
    </source>
</evidence>
<dbReference type="SUPFAM" id="SSF57196">
    <property type="entry name" value="EGF/Laminin"/>
    <property type="match status" value="1"/>
</dbReference>
<dbReference type="InterPro" id="IPR000742">
    <property type="entry name" value="EGF"/>
</dbReference>
<sequence>SVCESSKLNPCGEKGICIPDYSRDSFRCKCATDYEGIPCEPIMKSCSQLAQNGFTSNGVNTNFPRGTINQKHYPDLGSEGSVWNFCTRFSDVVSLGHQWWRCEMVHGSPATGYTRLPCQILANLVSQIRSLICIYIFEILFITTKEIQSCRVVKADNYKKIIKLYLNFCLHSGTRFSTKDSDNDALKWTHCAQSKKGAWWYSGCSASNLNGLYHNGGYIQGDIGMKWKAFRGHFYSLKRTEMKVKPKS</sequence>
<protein>
    <recommendedName>
        <fullName evidence="7">Fibrinogen C-terminal domain-containing protein</fullName>
    </recommendedName>
</protein>
<dbReference type="InterPro" id="IPR020837">
    <property type="entry name" value="Fibrinogen_CS"/>
</dbReference>
<dbReference type="EMBL" id="CALNXI010002238">
    <property type="protein sequence ID" value="CAH3185155.1"/>
    <property type="molecule type" value="Genomic_DNA"/>
</dbReference>
<gene>
    <name evidence="5" type="ORF">PEVE_00015934</name>
</gene>
<feature type="domain" description="EGF-like" evidence="3">
    <location>
        <begin position="1"/>
        <end position="40"/>
    </location>
</feature>
<evidence type="ECO:0000256" key="2">
    <source>
        <dbReference type="PROSITE-ProRule" id="PRU00076"/>
    </source>
</evidence>
<evidence type="ECO:0000313" key="5">
    <source>
        <dbReference type="EMBL" id="CAH3185155.1"/>
    </source>
</evidence>
<dbReference type="PROSITE" id="PS00022">
    <property type="entry name" value="EGF_1"/>
    <property type="match status" value="1"/>
</dbReference>
<dbReference type="Gene3D" id="2.10.25.10">
    <property type="entry name" value="Laminin"/>
    <property type="match status" value="1"/>
</dbReference>
<keyword evidence="2" id="KW-0245">EGF-like domain</keyword>
<dbReference type="PANTHER" id="PTHR19143:SF458">
    <property type="entry name" value="FIBRINOGEN C-TERMINAL DOMAIN-CONTAINING PROTEIN-RELATED"/>
    <property type="match status" value="1"/>
</dbReference>
<dbReference type="PROSITE" id="PS51406">
    <property type="entry name" value="FIBRINOGEN_C_2"/>
    <property type="match status" value="1"/>
</dbReference>
<dbReference type="PROSITE" id="PS50026">
    <property type="entry name" value="EGF_3"/>
    <property type="match status" value="1"/>
</dbReference>
<feature type="disulfide bond" evidence="2">
    <location>
        <begin position="30"/>
        <end position="39"/>
    </location>
</feature>
<evidence type="ECO:0008006" key="7">
    <source>
        <dbReference type="Google" id="ProtNLM"/>
    </source>
</evidence>
<feature type="non-terminal residue" evidence="5">
    <location>
        <position position="1"/>
    </location>
</feature>
<dbReference type="InterPro" id="IPR014716">
    <property type="entry name" value="Fibrinogen_a/b/g_C_1"/>
</dbReference>
<dbReference type="PROSITE" id="PS00514">
    <property type="entry name" value="FIBRINOGEN_C_1"/>
    <property type="match status" value="1"/>
</dbReference>
<evidence type="ECO:0000259" key="4">
    <source>
        <dbReference type="PROSITE" id="PS51406"/>
    </source>
</evidence>
<comment type="caution">
    <text evidence="5">The sequence shown here is derived from an EMBL/GenBank/DDBJ whole genome shotgun (WGS) entry which is preliminary data.</text>
</comment>
<name>A0ABN8S297_9CNID</name>
<organism evidence="5 6">
    <name type="scientific">Porites evermanni</name>
    <dbReference type="NCBI Taxonomy" id="104178"/>
    <lineage>
        <taxon>Eukaryota</taxon>
        <taxon>Metazoa</taxon>
        <taxon>Cnidaria</taxon>
        <taxon>Anthozoa</taxon>
        <taxon>Hexacorallia</taxon>
        <taxon>Scleractinia</taxon>
        <taxon>Fungiina</taxon>
        <taxon>Poritidae</taxon>
        <taxon>Porites</taxon>
    </lineage>
</organism>
<keyword evidence="6" id="KW-1185">Reference proteome</keyword>
<dbReference type="InterPro" id="IPR002181">
    <property type="entry name" value="Fibrinogen_a/b/g_C_dom"/>
</dbReference>
<dbReference type="SUPFAM" id="SSF56496">
    <property type="entry name" value="Fibrinogen C-terminal domain-like"/>
    <property type="match status" value="1"/>
</dbReference>
<dbReference type="InterPro" id="IPR036056">
    <property type="entry name" value="Fibrinogen-like_C"/>
</dbReference>
<feature type="domain" description="Fibrinogen C-terminal" evidence="4">
    <location>
        <begin position="166"/>
        <end position="248"/>
    </location>
</feature>
<dbReference type="Pfam" id="PF00147">
    <property type="entry name" value="Fibrinogen_C"/>
    <property type="match status" value="1"/>
</dbReference>
<proteinExistence type="predicted"/>
<dbReference type="PANTHER" id="PTHR19143">
    <property type="entry name" value="FIBRINOGEN/TENASCIN/ANGIOPOEITIN"/>
    <property type="match status" value="1"/>
</dbReference>